<dbReference type="InterPro" id="IPR018640">
    <property type="entry name" value="DUF2063"/>
</dbReference>
<feature type="domain" description="Putative DNA-binding" evidence="1">
    <location>
        <begin position="45"/>
        <end position="113"/>
    </location>
</feature>
<organism evidence="2 3">
    <name type="scientific">Archangium gephyra</name>
    <dbReference type="NCBI Taxonomy" id="48"/>
    <lineage>
        <taxon>Bacteria</taxon>
        <taxon>Pseudomonadati</taxon>
        <taxon>Myxococcota</taxon>
        <taxon>Myxococcia</taxon>
        <taxon>Myxococcales</taxon>
        <taxon>Cystobacterineae</taxon>
        <taxon>Archangiaceae</taxon>
        <taxon>Archangium</taxon>
    </lineage>
</organism>
<evidence type="ECO:0000313" key="3">
    <source>
        <dbReference type="Proteomes" id="UP000249061"/>
    </source>
</evidence>
<evidence type="ECO:0000313" key="2">
    <source>
        <dbReference type="EMBL" id="PZR08948.1"/>
    </source>
</evidence>
<sequence length="239" mass="26563">MTGPGSSKRPPSWEWPRDVARPPARLLAERAHPARPAGARGRVRVALSAHQRLEIYRTAYWVRQVQALRELFPAVVAATGDARFAQLASRFVAEQPSTHWALERIGPPFVDWLREKSGFGGVAALDWARFAVFVAPDVELVDREALRARPLDAWVVRTGQHVAACAVDASHEHRCVWRQGFRGFDAPLPLNEANALAAASRGVDFPTWCQLVVGDDVHGPDFVLATLERWLSRGWLVNS</sequence>
<proteinExistence type="predicted"/>
<gene>
    <name evidence="2" type="ORF">DI536_23990</name>
</gene>
<dbReference type="InterPro" id="IPR044922">
    <property type="entry name" value="DUF2063_N_sf"/>
</dbReference>
<accession>A0A2W5UIY1</accession>
<name>A0A2W5UIY1_9BACT</name>
<protein>
    <recommendedName>
        <fullName evidence="1">Putative DNA-binding domain-containing protein</fullName>
    </recommendedName>
</protein>
<dbReference type="Gene3D" id="1.10.150.690">
    <property type="entry name" value="DUF2063"/>
    <property type="match status" value="1"/>
</dbReference>
<dbReference type="Proteomes" id="UP000249061">
    <property type="component" value="Unassembled WGS sequence"/>
</dbReference>
<evidence type="ECO:0000259" key="1">
    <source>
        <dbReference type="Pfam" id="PF09836"/>
    </source>
</evidence>
<reference evidence="2 3" key="1">
    <citation type="submission" date="2017-08" db="EMBL/GenBank/DDBJ databases">
        <title>Infants hospitalized years apart are colonized by the same room-sourced microbial strains.</title>
        <authorList>
            <person name="Brooks B."/>
            <person name="Olm M.R."/>
            <person name="Firek B.A."/>
            <person name="Baker R."/>
            <person name="Thomas B.C."/>
            <person name="Morowitz M.J."/>
            <person name="Banfield J.F."/>
        </authorList>
    </citation>
    <scope>NUCLEOTIDE SEQUENCE [LARGE SCALE GENOMIC DNA]</scope>
    <source>
        <strain evidence="2">S2_003_000_R2_14</strain>
    </source>
</reference>
<dbReference type="EMBL" id="QFQP01000023">
    <property type="protein sequence ID" value="PZR08948.1"/>
    <property type="molecule type" value="Genomic_DNA"/>
</dbReference>
<dbReference type="AlphaFoldDB" id="A0A2W5UIY1"/>
<comment type="caution">
    <text evidence="2">The sequence shown here is derived from an EMBL/GenBank/DDBJ whole genome shotgun (WGS) entry which is preliminary data.</text>
</comment>
<dbReference type="Pfam" id="PF09836">
    <property type="entry name" value="DUF2063"/>
    <property type="match status" value="1"/>
</dbReference>